<reference evidence="2" key="1">
    <citation type="journal article" date="2019" name="bioRxiv">
        <title>The Genome of the Zebra Mussel, Dreissena polymorpha: A Resource for Invasive Species Research.</title>
        <authorList>
            <person name="McCartney M.A."/>
            <person name="Auch B."/>
            <person name="Kono T."/>
            <person name="Mallez S."/>
            <person name="Zhang Y."/>
            <person name="Obille A."/>
            <person name="Becker A."/>
            <person name="Abrahante J.E."/>
            <person name="Garbe J."/>
            <person name="Badalamenti J.P."/>
            <person name="Herman A."/>
            <person name="Mangelson H."/>
            <person name="Liachko I."/>
            <person name="Sullivan S."/>
            <person name="Sone E.D."/>
            <person name="Koren S."/>
            <person name="Silverstein K.A.T."/>
            <person name="Beckman K.B."/>
            <person name="Gohl D.M."/>
        </authorList>
    </citation>
    <scope>NUCLEOTIDE SEQUENCE</scope>
    <source>
        <strain evidence="2">Duluth1</strain>
        <tissue evidence="2">Whole animal</tissue>
    </source>
</reference>
<dbReference type="EMBL" id="JAIWYP010000003">
    <property type="protein sequence ID" value="KAH3857448.1"/>
    <property type="molecule type" value="Genomic_DNA"/>
</dbReference>
<dbReference type="AlphaFoldDB" id="A0A9D4LGS6"/>
<sequence length="57" mass="6534">MDDVPLSVTTIEEPDMGTPSKRPRLEFFMSSPENVTKNEHQLYLAEKPDDTTPALQW</sequence>
<organism evidence="2 3">
    <name type="scientific">Dreissena polymorpha</name>
    <name type="common">Zebra mussel</name>
    <name type="synonym">Mytilus polymorpha</name>
    <dbReference type="NCBI Taxonomy" id="45954"/>
    <lineage>
        <taxon>Eukaryota</taxon>
        <taxon>Metazoa</taxon>
        <taxon>Spiralia</taxon>
        <taxon>Lophotrochozoa</taxon>
        <taxon>Mollusca</taxon>
        <taxon>Bivalvia</taxon>
        <taxon>Autobranchia</taxon>
        <taxon>Heteroconchia</taxon>
        <taxon>Euheterodonta</taxon>
        <taxon>Imparidentia</taxon>
        <taxon>Neoheterodontei</taxon>
        <taxon>Myida</taxon>
        <taxon>Dreissenoidea</taxon>
        <taxon>Dreissenidae</taxon>
        <taxon>Dreissena</taxon>
    </lineage>
</organism>
<reference evidence="2" key="2">
    <citation type="submission" date="2020-11" db="EMBL/GenBank/DDBJ databases">
        <authorList>
            <person name="McCartney M.A."/>
            <person name="Auch B."/>
            <person name="Kono T."/>
            <person name="Mallez S."/>
            <person name="Becker A."/>
            <person name="Gohl D.M."/>
            <person name="Silverstein K.A.T."/>
            <person name="Koren S."/>
            <person name="Bechman K.B."/>
            <person name="Herman A."/>
            <person name="Abrahante J.E."/>
            <person name="Garbe J."/>
        </authorList>
    </citation>
    <scope>NUCLEOTIDE SEQUENCE</scope>
    <source>
        <strain evidence="2">Duluth1</strain>
        <tissue evidence="2">Whole animal</tissue>
    </source>
</reference>
<evidence type="ECO:0000313" key="3">
    <source>
        <dbReference type="Proteomes" id="UP000828390"/>
    </source>
</evidence>
<comment type="caution">
    <text evidence="2">The sequence shown here is derived from an EMBL/GenBank/DDBJ whole genome shotgun (WGS) entry which is preliminary data.</text>
</comment>
<evidence type="ECO:0000313" key="2">
    <source>
        <dbReference type="EMBL" id="KAH3857448.1"/>
    </source>
</evidence>
<feature type="region of interest" description="Disordered" evidence="1">
    <location>
        <begin position="1"/>
        <end position="23"/>
    </location>
</feature>
<proteinExistence type="predicted"/>
<protein>
    <submittedName>
        <fullName evidence="2">Uncharacterized protein</fullName>
    </submittedName>
</protein>
<keyword evidence="3" id="KW-1185">Reference proteome</keyword>
<accession>A0A9D4LGS6</accession>
<gene>
    <name evidence="2" type="ORF">DPMN_100055</name>
</gene>
<evidence type="ECO:0000256" key="1">
    <source>
        <dbReference type="SAM" id="MobiDB-lite"/>
    </source>
</evidence>
<dbReference type="Proteomes" id="UP000828390">
    <property type="component" value="Unassembled WGS sequence"/>
</dbReference>
<name>A0A9D4LGS6_DREPO</name>